<feature type="region of interest" description="Disordered" evidence="1">
    <location>
        <begin position="117"/>
        <end position="136"/>
    </location>
</feature>
<accession>A0A9Q8LF09</accession>
<reference evidence="2" key="2">
    <citation type="journal article" date="2022" name="Microb. Genom.">
        <title>A chromosome-scale genome assembly of the tomato pathogen Cladosporium fulvum reveals a compartmentalized genome architecture and the presence of a dispensable chromosome.</title>
        <authorList>
            <person name="Zaccaron A.Z."/>
            <person name="Chen L.H."/>
            <person name="Samaras A."/>
            <person name="Stergiopoulos I."/>
        </authorList>
    </citation>
    <scope>NUCLEOTIDE SEQUENCE</scope>
    <source>
        <strain evidence="2">Race5_Kim</strain>
    </source>
</reference>
<keyword evidence="3" id="KW-1185">Reference proteome</keyword>
<feature type="compositionally biased region" description="Basic and acidic residues" evidence="1">
    <location>
        <begin position="1"/>
        <end position="17"/>
    </location>
</feature>
<feature type="region of interest" description="Disordered" evidence="1">
    <location>
        <begin position="1"/>
        <end position="36"/>
    </location>
</feature>
<evidence type="ECO:0000313" key="3">
    <source>
        <dbReference type="Proteomes" id="UP000756132"/>
    </source>
</evidence>
<reference evidence="2" key="1">
    <citation type="submission" date="2021-12" db="EMBL/GenBank/DDBJ databases">
        <authorList>
            <person name="Zaccaron A."/>
            <person name="Stergiopoulos I."/>
        </authorList>
    </citation>
    <scope>NUCLEOTIDE SEQUENCE</scope>
    <source>
        <strain evidence="2">Race5_Kim</strain>
    </source>
</reference>
<sequence>MSAPNDREPWQDEHDSEPAEIIEASRVRSQHAIDASRRRMEEREALLLDGAQRGVPVTPQLLGLAGDNEAAREAQEDARLAALRAQQERMEGQGVDAGNAHAYSVIEPARLPRRRLCHTSTGGRPPPRPPNWQPFTVRPASQADLAAAARRAAERTARWEARMRFVERVVDWETEPRRMQREWIQRRHQETDEEVQRREEDLEDSEEVHRVLGDVKGNMDLSYEGNLALLDAMGYAEEVYDS</sequence>
<evidence type="ECO:0000256" key="1">
    <source>
        <dbReference type="SAM" id="MobiDB-lite"/>
    </source>
</evidence>
<protein>
    <submittedName>
        <fullName evidence="2">Uncharacterized protein</fullName>
    </submittedName>
</protein>
<gene>
    <name evidence="2" type="ORF">CLAFUR5_04136</name>
</gene>
<dbReference type="AlphaFoldDB" id="A0A9Q8LF09"/>
<evidence type="ECO:0000313" key="2">
    <source>
        <dbReference type="EMBL" id="UJO16203.1"/>
    </source>
</evidence>
<proteinExistence type="predicted"/>
<organism evidence="2 3">
    <name type="scientific">Passalora fulva</name>
    <name type="common">Tomato leaf mold</name>
    <name type="synonym">Cladosporium fulvum</name>
    <dbReference type="NCBI Taxonomy" id="5499"/>
    <lineage>
        <taxon>Eukaryota</taxon>
        <taxon>Fungi</taxon>
        <taxon>Dikarya</taxon>
        <taxon>Ascomycota</taxon>
        <taxon>Pezizomycotina</taxon>
        <taxon>Dothideomycetes</taxon>
        <taxon>Dothideomycetidae</taxon>
        <taxon>Mycosphaerellales</taxon>
        <taxon>Mycosphaerellaceae</taxon>
        <taxon>Fulvia</taxon>
    </lineage>
</organism>
<dbReference type="RefSeq" id="XP_047760569.1">
    <property type="nucleotide sequence ID" value="XM_047903284.1"/>
</dbReference>
<dbReference type="Proteomes" id="UP000756132">
    <property type="component" value="Chromosome 4"/>
</dbReference>
<dbReference type="KEGG" id="ffu:CLAFUR5_04136"/>
<dbReference type="EMBL" id="CP090166">
    <property type="protein sequence ID" value="UJO16203.1"/>
    <property type="molecule type" value="Genomic_DNA"/>
</dbReference>
<dbReference type="GeneID" id="71984014"/>
<name>A0A9Q8LF09_PASFU</name>